<sequence length="95" mass="10441">MWKHSANRPIFPAPTHAGYRGPTRSKLCECGSILPTAQFCHFWCRDPQVSISGLLGLSQCRAVKSWPLGVPPTVGTFSVRAEMDACVEGPRLKED</sequence>
<evidence type="ECO:0000313" key="2">
    <source>
        <dbReference type="Proteomes" id="UP000694545"/>
    </source>
</evidence>
<evidence type="ECO:0000313" key="1">
    <source>
        <dbReference type="Ensembl" id="ENSVKKP00000025948.1"/>
    </source>
</evidence>
<accession>A0A8D2Q7U1</accession>
<dbReference type="Proteomes" id="UP000694545">
    <property type="component" value="Unplaced"/>
</dbReference>
<name>A0A8D2Q7U1_VARKO</name>
<organism evidence="1 2">
    <name type="scientific">Varanus komodoensis</name>
    <name type="common">Komodo dragon</name>
    <dbReference type="NCBI Taxonomy" id="61221"/>
    <lineage>
        <taxon>Eukaryota</taxon>
        <taxon>Metazoa</taxon>
        <taxon>Chordata</taxon>
        <taxon>Craniata</taxon>
        <taxon>Vertebrata</taxon>
        <taxon>Euteleostomi</taxon>
        <taxon>Lepidosauria</taxon>
        <taxon>Squamata</taxon>
        <taxon>Bifurcata</taxon>
        <taxon>Unidentata</taxon>
        <taxon>Episquamata</taxon>
        <taxon>Toxicofera</taxon>
        <taxon>Anguimorpha</taxon>
        <taxon>Paleoanguimorpha</taxon>
        <taxon>Varanoidea</taxon>
        <taxon>Varanidae</taxon>
        <taxon>Varanus</taxon>
    </lineage>
</organism>
<dbReference type="Ensembl" id="ENSVKKT00000026580.1">
    <property type="protein sequence ID" value="ENSVKKP00000025948.1"/>
    <property type="gene ID" value="ENSVKKG00000016979.1"/>
</dbReference>
<protein>
    <submittedName>
        <fullName evidence="1">Uncharacterized protein</fullName>
    </submittedName>
</protein>
<reference evidence="1" key="2">
    <citation type="submission" date="2025-09" db="UniProtKB">
        <authorList>
            <consortium name="Ensembl"/>
        </authorList>
    </citation>
    <scope>IDENTIFICATION</scope>
</reference>
<dbReference type="AlphaFoldDB" id="A0A8D2Q7U1"/>
<keyword evidence="2" id="KW-1185">Reference proteome</keyword>
<proteinExistence type="predicted"/>
<reference evidence="1" key="1">
    <citation type="submission" date="2025-08" db="UniProtKB">
        <authorList>
            <consortium name="Ensembl"/>
        </authorList>
    </citation>
    <scope>IDENTIFICATION</scope>
</reference>